<feature type="compositionally biased region" description="Basic and acidic residues" evidence="1">
    <location>
        <begin position="102"/>
        <end position="114"/>
    </location>
</feature>
<evidence type="ECO:0008006" key="5">
    <source>
        <dbReference type="Google" id="ProtNLM"/>
    </source>
</evidence>
<dbReference type="RefSeq" id="WP_223929394.1">
    <property type="nucleotide sequence ID" value="NZ_BPTU01000001.1"/>
</dbReference>
<dbReference type="EMBL" id="BPUB01000003">
    <property type="protein sequence ID" value="GJG60189.1"/>
    <property type="molecule type" value="Genomic_DNA"/>
</dbReference>
<gene>
    <name evidence="3" type="ORF">PRLR5076_30400</name>
</gene>
<proteinExistence type="predicted"/>
<feature type="transmembrane region" description="Helical" evidence="2">
    <location>
        <begin position="138"/>
        <end position="154"/>
    </location>
</feature>
<feature type="compositionally biased region" description="Low complexity" evidence="1">
    <location>
        <begin position="60"/>
        <end position="76"/>
    </location>
</feature>
<keyword evidence="2" id="KW-0812">Transmembrane</keyword>
<comment type="caution">
    <text evidence="3">The sequence shown here is derived from an EMBL/GenBank/DDBJ whole genome shotgun (WGS) entry which is preliminary data.</text>
</comment>
<dbReference type="AlphaFoldDB" id="A0A9R1CCU6"/>
<name>A0A9R1CCU6_9BACT</name>
<reference evidence="3" key="1">
    <citation type="journal article" date="2022" name="Int. J. Syst. Evol. Microbiol.">
        <title>Prevotella lacticifex sp. nov., isolated from the rumen of cows.</title>
        <authorList>
            <person name="Shinkai T."/>
            <person name="Ikeyama N."/>
            <person name="Kumagai M."/>
            <person name="Ohmori H."/>
            <person name="Sakamoto M."/>
            <person name="Ohkuma M."/>
            <person name="Mitsumori M."/>
        </authorList>
    </citation>
    <scope>NUCLEOTIDE SEQUENCE</scope>
    <source>
        <strain evidence="3">R5076</strain>
    </source>
</reference>
<dbReference type="InterPro" id="IPR045755">
    <property type="entry name" value="FtsL-like"/>
</dbReference>
<organism evidence="3 4">
    <name type="scientific">Prevotella lacticifex</name>
    <dbReference type="NCBI Taxonomy" id="2854755"/>
    <lineage>
        <taxon>Bacteria</taxon>
        <taxon>Pseudomonadati</taxon>
        <taxon>Bacteroidota</taxon>
        <taxon>Bacteroidia</taxon>
        <taxon>Bacteroidales</taxon>
        <taxon>Prevotellaceae</taxon>
        <taxon>Prevotella</taxon>
    </lineage>
</organism>
<keyword evidence="2" id="KW-1133">Transmembrane helix</keyword>
<evidence type="ECO:0000256" key="1">
    <source>
        <dbReference type="SAM" id="MobiDB-lite"/>
    </source>
</evidence>
<dbReference type="Proteomes" id="UP000825483">
    <property type="component" value="Unassembled WGS sequence"/>
</dbReference>
<feature type="region of interest" description="Disordered" evidence="1">
    <location>
        <begin position="50"/>
        <end position="114"/>
    </location>
</feature>
<protein>
    <recommendedName>
        <fullName evidence="5">Cell division protein FtsL</fullName>
    </recommendedName>
</protein>
<evidence type="ECO:0000313" key="4">
    <source>
        <dbReference type="Proteomes" id="UP000825483"/>
    </source>
</evidence>
<keyword evidence="4" id="KW-1185">Reference proteome</keyword>
<feature type="region of interest" description="Disordered" evidence="1">
    <location>
        <begin position="1"/>
        <end position="37"/>
    </location>
</feature>
<sequence>MDNDKDMRPIDGSEATAAPDGSVVVRPVTGDDSADGTAALAPDAEYYVGTHTEDDAVAPGSIGDAATDSGDATSASPGVGTADNGNNGSEEETESDKKLRKAIADQAREDERPHSSNFTLAKILGGDILTAQTLRNNIGLMLLIVGFIVVYITNRYKVQKDLLEIDKLNTELEDAKYKALSISSTLTEKSRESHVLESLKNGPDSALKQSDRPPYIIEVPDK</sequence>
<dbReference type="Pfam" id="PF19579">
    <property type="entry name" value="FtsL_2"/>
    <property type="match status" value="1"/>
</dbReference>
<evidence type="ECO:0000313" key="3">
    <source>
        <dbReference type="EMBL" id="GJG60189.1"/>
    </source>
</evidence>
<feature type="compositionally biased region" description="Basic and acidic residues" evidence="1">
    <location>
        <begin position="1"/>
        <end position="11"/>
    </location>
</feature>
<evidence type="ECO:0000256" key="2">
    <source>
        <dbReference type="SAM" id="Phobius"/>
    </source>
</evidence>
<accession>A0A9R1CCU6</accession>
<keyword evidence="2" id="KW-0472">Membrane</keyword>
<dbReference type="GeneID" id="72467853"/>
<feature type="region of interest" description="Disordered" evidence="1">
    <location>
        <begin position="192"/>
        <end position="213"/>
    </location>
</feature>